<dbReference type="RefSeq" id="WP_131849467.1">
    <property type="nucleotide sequence ID" value="NZ_SLXV01000036.1"/>
</dbReference>
<dbReference type="EMBL" id="SLXV01000036">
    <property type="protein sequence ID" value="TCP64907.1"/>
    <property type="molecule type" value="Genomic_DNA"/>
</dbReference>
<dbReference type="OrthoDB" id="104542at2"/>
<comment type="caution">
    <text evidence="2">The sequence shown here is derived from an EMBL/GenBank/DDBJ whole genome shotgun (WGS) entry which is preliminary data.</text>
</comment>
<keyword evidence="1" id="KW-0720">Serine protease</keyword>
<dbReference type="SUPFAM" id="SSF50494">
    <property type="entry name" value="Trypsin-like serine proteases"/>
    <property type="match status" value="1"/>
</dbReference>
<keyword evidence="3" id="KW-1185">Reference proteome</keyword>
<organism evidence="2 3">
    <name type="scientific">Baia soyae</name>
    <dbReference type="NCBI Taxonomy" id="1544746"/>
    <lineage>
        <taxon>Bacteria</taxon>
        <taxon>Bacillati</taxon>
        <taxon>Bacillota</taxon>
        <taxon>Bacilli</taxon>
        <taxon>Bacillales</taxon>
        <taxon>Thermoactinomycetaceae</taxon>
        <taxon>Baia</taxon>
    </lineage>
</organism>
<proteinExistence type="predicted"/>
<gene>
    <name evidence="2" type="ORF">EDD57_13615</name>
</gene>
<evidence type="ECO:0000256" key="1">
    <source>
        <dbReference type="ARBA" id="ARBA00022825"/>
    </source>
</evidence>
<dbReference type="Proteomes" id="UP000294746">
    <property type="component" value="Unassembled WGS sequence"/>
</dbReference>
<evidence type="ECO:0000313" key="2">
    <source>
        <dbReference type="EMBL" id="TCP64907.1"/>
    </source>
</evidence>
<evidence type="ECO:0000313" key="3">
    <source>
        <dbReference type="Proteomes" id="UP000294746"/>
    </source>
</evidence>
<reference evidence="2 3" key="1">
    <citation type="submission" date="2019-03" db="EMBL/GenBank/DDBJ databases">
        <title>Genomic Encyclopedia of Type Strains, Phase IV (KMG-IV): sequencing the most valuable type-strain genomes for metagenomic binning, comparative biology and taxonomic classification.</title>
        <authorList>
            <person name="Goeker M."/>
        </authorList>
    </citation>
    <scope>NUCLEOTIDE SEQUENCE [LARGE SCALE GENOMIC DNA]</scope>
    <source>
        <strain evidence="2 3">DSM 46831</strain>
    </source>
</reference>
<dbReference type="InterPro" id="IPR043504">
    <property type="entry name" value="Peptidase_S1_PA_chymotrypsin"/>
</dbReference>
<protein>
    <submittedName>
        <fullName evidence="2">Uncharacterized protein</fullName>
    </submittedName>
</protein>
<accession>A0A4R2RR45</accession>
<keyword evidence="1" id="KW-0645">Protease</keyword>
<keyword evidence="1" id="KW-0378">Hydrolase</keyword>
<name>A0A4R2RR45_9BACL</name>
<dbReference type="AlphaFoldDB" id="A0A4R2RR45"/>
<dbReference type="GO" id="GO:0008236">
    <property type="term" value="F:serine-type peptidase activity"/>
    <property type="evidence" value="ECO:0007669"/>
    <property type="project" value="UniProtKB-KW"/>
</dbReference>
<dbReference type="InterPro" id="IPR009003">
    <property type="entry name" value="Peptidase_S1_PA"/>
</dbReference>
<dbReference type="Gene3D" id="2.40.10.10">
    <property type="entry name" value="Trypsin-like serine proteases"/>
    <property type="match status" value="1"/>
</dbReference>
<sequence>MATFMECIKHKKQISPAILRSEGVHAIGVGYANPQKPSQGACIITYIDKSVTTRKQSSMASSIRARLGVPARIPVIFERVGRFQHHAAKPLNQTRIRPVPGGVSISSDAPIAGTAGIIVTNFPQPKHLYVFSNKHVLVPERPGATNSTFQPGVLDRGRARINRIGKLFQYAEPVADINYIDAALAKPRRNQLLDPRYLLGNTGQKIIVPGHLISCCVGMNLIKTGRTTGFRRGNIRSVHTDVLVDGEEVFLDQIVVTRHRKVVGRSGDSGSVWLQDQDHFAAAVEYAGTTDGRISVCFPFHWVSQVFGVRVAVPTPDGGFRAGVVKGRMNRPDCTRPLTNAQLNQIRVINAS</sequence>